<dbReference type="AlphaFoldDB" id="A0A1I5RVP6"/>
<dbReference type="Pfam" id="PF13428">
    <property type="entry name" value="TPR_14"/>
    <property type="match status" value="1"/>
</dbReference>
<dbReference type="OrthoDB" id="5334568at2"/>
<organism evidence="1 2">
    <name type="scientific">Hydrogenimonas thermophila</name>
    <dbReference type="NCBI Taxonomy" id="223786"/>
    <lineage>
        <taxon>Bacteria</taxon>
        <taxon>Pseudomonadati</taxon>
        <taxon>Campylobacterota</taxon>
        <taxon>Epsilonproteobacteria</taxon>
        <taxon>Campylobacterales</taxon>
        <taxon>Hydrogenimonadaceae</taxon>
        <taxon>Hydrogenimonas</taxon>
    </lineage>
</organism>
<gene>
    <name evidence="1" type="ORF">SAMN05216234_1298</name>
</gene>
<evidence type="ECO:0000313" key="2">
    <source>
        <dbReference type="Proteomes" id="UP000199227"/>
    </source>
</evidence>
<dbReference type="EMBL" id="FOXB01000029">
    <property type="protein sequence ID" value="SFP62649.1"/>
    <property type="molecule type" value="Genomic_DNA"/>
</dbReference>
<proteinExistence type="predicted"/>
<reference evidence="1 2" key="1">
    <citation type="submission" date="2016-10" db="EMBL/GenBank/DDBJ databases">
        <authorList>
            <person name="de Groot N.N."/>
        </authorList>
    </citation>
    <scope>NUCLEOTIDE SEQUENCE [LARGE SCALE GENOMIC DNA]</scope>
    <source>
        <strain evidence="1 2">EP1-55-1</strain>
    </source>
</reference>
<sequence>MHTVTLAQIYEMQGLKEDALHIYQEILKKEPDNHEARVAIRRLSGIHRHFSGVNEAMKKFFITMQTEEEFAQFEQWLAGLEG</sequence>
<dbReference type="STRING" id="223786.SAMN05216234_1298"/>
<dbReference type="Gene3D" id="1.25.40.10">
    <property type="entry name" value="Tetratricopeptide repeat domain"/>
    <property type="match status" value="1"/>
</dbReference>
<evidence type="ECO:0000313" key="1">
    <source>
        <dbReference type="EMBL" id="SFP62649.1"/>
    </source>
</evidence>
<keyword evidence="2" id="KW-1185">Reference proteome</keyword>
<dbReference type="InterPro" id="IPR011990">
    <property type="entry name" value="TPR-like_helical_dom_sf"/>
</dbReference>
<accession>A0A1I5RVP6</accession>
<name>A0A1I5RVP6_9BACT</name>
<dbReference type="SUPFAM" id="SSF48452">
    <property type="entry name" value="TPR-like"/>
    <property type="match status" value="1"/>
</dbReference>
<dbReference type="Proteomes" id="UP000199227">
    <property type="component" value="Unassembled WGS sequence"/>
</dbReference>
<dbReference type="RefSeq" id="WP_092913142.1">
    <property type="nucleotide sequence ID" value="NZ_CP136592.1"/>
</dbReference>
<protein>
    <submittedName>
        <fullName evidence="1">Uncharacterized protein</fullName>
    </submittedName>
</protein>